<feature type="domain" description="Tubulin/FtsZ GTPase" evidence="5">
    <location>
        <begin position="3"/>
        <end position="219"/>
    </location>
</feature>
<evidence type="ECO:0000256" key="4">
    <source>
        <dbReference type="ARBA" id="ARBA00023134"/>
    </source>
</evidence>
<keyword evidence="4" id="KW-0342">GTP-binding</keyword>
<evidence type="ECO:0000256" key="3">
    <source>
        <dbReference type="ARBA" id="ARBA00022960"/>
    </source>
</evidence>
<dbReference type="GO" id="GO:0008360">
    <property type="term" value="P:regulation of cell shape"/>
    <property type="evidence" value="ECO:0007669"/>
    <property type="project" value="UniProtKB-KW"/>
</dbReference>
<dbReference type="EMBL" id="CP131060">
    <property type="protein sequence ID" value="WNY25873.1"/>
    <property type="molecule type" value="Genomic_DNA"/>
</dbReference>
<dbReference type="Proteomes" id="UP001303587">
    <property type="component" value="Chromosome"/>
</dbReference>
<reference evidence="6 7" key="1">
    <citation type="submission" date="2023-07" db="EMBL/GenBank/DDBJ databases">
        <title>Closed genoem sequence of Methanosarcinaceae archaeon Ac7.</title>
        <authorList>
            <person name="Poehlein A."/>
            <person name="Protasov E."/>
            <person name="Platt K."/>
            <person name="Reeh H."/>
            <person name="Daniel R."/>
            <person name="Brune A."/>
        </authorList>
    </citation>
    <scope>NUCLEOTIDE SEQUENCE [LARGE SCALE GENOMIC DNA]</scope>
    <source>
        <strain evidence="6 7">Ac7</strain>
    </source>
</reference>
<keyword evidence="2" id="KW-0547">Nucleotide-binding</keyword>
<gene>
    <name evidence="6" type="primary">cetZ</name>
    <name evidence="6" type="ORF">MsAc7_14380</name>
</gene>
<dbReference type="GO" id="GO:0005737">
    <property type="term" value="C:cytoplasm"/>
    <property type="evidence" value="ECO:0007669"/>
    <property type="project" value="TreeGrafter"/>
</dbReference>
<dbReference type="GO" id="GO:0051301">
    <property type="term" value="P:cell division"/>
    <property type="evidence" value="ECO:0007669"/>
    <property type="project" value="TreeGrafter"/>
</dbReference>
<sequence length="375" mass="41188">MLNVLIIGNGQCGNRILDSINKQAMNRGSTAKEASGGLAKYISKHKYHSNVQTVAINTAINDLKEMRYTKAKDRIHIKNLHGVGANRTIGKEVFEQQKGTILRNVEERGNFDVAFVITSASGGTGSSFTPPLIEELKKTHDFPIYAVVVLPFREEGTLYLQNAAFMLKELRDGPCDGIILADNQYLKSIGGNVQDAYDGINSMIARRLIFLLDSLDSEMMMVTDLGDFKTVMKGGAGLATIGYFKADNEMPIRTVIQNALSPRGLLFSTDVYKEAGRAMIILKGDKKYLGMDDVSAEIERLTGAVGHVFKGLIVENGSLPEALCVLTLNSAEELESLYEGAVQAIGIEKDKKDRVKKKKEMESAFMTIDGMDPEY</sequence>
<dbReference type="Pfam" id="PF00091">
    <property type="entry name" value="Tubulin"/>
    <property type="match status" value="1"/>
</dbReference>
<organism evidence="6 7">
    <name type="scientific">Methanolapillus millepedarum</name>
    <dbReference type="NCBI Taxonomy" id="3028296"/>
    <lineage>
        <taxon>Archaea</taxon>
        <taxon>Methanobacteriati</taxon>
        <taxon>Methanobacteriota</taxon>
        <taxon>Stenosarchaea group</taxon>
        <taxon>Methanomicrobia</taxon>
        <taxon>Methanosarcinales</taxon>
        <taxon>Methanosarcinaceae</taxon>
        <taxon>Methanolapillus</taxon>
    </lineage>
</organism>
<protein>
    <submittedName>
        <fullName evidence="6">Tubulin-like protein CetZ</fullName>
    </submittedName>
</protein>
<dbReference type="GO" id="GO:0005525">
    <property type="term" value="F:GTP binding"/>
    <property type="evidence" value="ECO:0007669"/>
    <property type="project" value="UniProtKB-KW"/>
</dbReference>
<dbReference type="InterPro" id="IPR003008">
    <property type="entry name" value="Tubulin_FtsZ_GTPase"/>
</dbReference>
<dbReference type="SUPFAM" id="SSF52490">
    <property type="entry name" value="Tubulin nucleotide-binding domain-like"/>
    <property type="match status" value="1"/>
</dbReference>
<dbReference type="RefSeq" id="WP_338102220.1">
    <property type="nucleotide sequence ID" value="NZ_CP131060.1"/>
</dbReference>
<evidence type="ECO:0000259" key="5">
    <source>
        <dbReference type="SMART" id="SM00864"/>
    </source>
</evidence>
<dbReference type="GO" id="GO:0003924">
    <property type="term" value="F:GTPase activity"/>
    <property type="evidence" value="ECO:0007669"/>
    <property type="project" value="InterPro"/>
</dbReference>
<evidence type="ECO:0000313" key="6">
    <source>
        <dbReference type="EMBL" id="WNY25873.1"/>
    </source>
</evidence>
<dbReference type="GeneID" id="89230538"/>
<keyword evidence="1" id="KW-0963">Cytoplasm</keyword>
<dbReference type="GO" id="GO:0032153">
    <property type="term" value="C:cell division site"/>
    <property type="evidence" value="ECO:0007669"/>
    <property type="project" value="TreeGrafter"/>
</dbReference>
<evidence type="ECO:0000256" key="1">
    <source>
        <dbReference type="ARBA" id="ARBA00022490"/>
    </source>
</evidence>
<dbReference type="SMART" id="SM00864">
    <property type="entry name" value="Tubulin"/>
    <property type="match status" value="1"/>
</dbReference>
<keyword evidence="7" id="KW-1185">Reference proteome</keyword>
<dbReference type="InterPro" id="IPR045061">
    <property type="entry name" value="FtsZ/CetZ"/>
</dbReference>
<accession>A0AA96V468</accession>
<dbReference type="PANTHER" id="PTHR30314">
    <property type="entry name" value="CELL DIVISION PROTEIN FTSZ-RELATED"/>
    <property type="match status" value="1"/>
</dbReference>
<dbReference type="FunFam" id="3.40.50.1440:FF:000065">
    <property type="entry name" value="Tubulin-like protein CetZ"/>
    <property type="match status" value="1"/>
</dbReference>
<dbReference type="Gene3D" id="3.40.50.1440">
    <property type="entry name" value="Tubulin/FtsZ, GTPase domain"/>
    <property type="match status" value="1"/>
</dbReference>
<dbReference type="InterPro" id="IPR036525">
    <property type="entry name" value="Tubulin/FtsZ_GTPase_sf"/>
</dbReference>
<keyword evidence="3" id="KW-0133">Cell shape</keyword>
<evidence type="ECO:0000313" key="7">
    <source>
        <dbReference type="Proteomes" id="UP001303587"/>
    </source>
</evidence>
<evidence type="ECO:0000256" key="2">
    <source>
        <dbReference type="ARBA" id="ARBA00022741"/>
    </source>
</evidence>
<proteinExistence type="predicted"/>
<name>A0AA96V468_9EURY</name>
<dbReference type="PANTHER" id="PTHR30314:SF10">
    <property type="entry name" value="TUBULIN-LIKE PROTEIN CETZ"/>
    <property type="match status" value="1"/>
</dbReference>
<dbReference type="AlphaFoldDB" id="A0AA96V468"/>